<dbReference type="OrthoDB" id="2093409at2759"/>
<evidence type="ECO:0008006" key="4">
    <source>
        <dbReference type="Google" id="ProtNLM"/>
    </source>
</evidence>
<keyword evidence="3" id="KW-1185">Reference proteome</keyword>
<sequence length="76" mass="8456">MSTPRFFAAPLPFLRWSMRERPAYFWSIVLGVAGPVGMATIPPIRHALGDVDAPPLPVMYPIPTGPRKKPHGFEDE</sequence>
<gene>
    <name evidence="2" type="ORF">TD95_001436</name>
</gene>
<reference evidence="2 3" key="1">
    <citation type="submission" date="2015-03" db="EMBL/GenBank/DDBJ databases">
        <authorList>
            <person name="Radwan O."/>
            <person name="Al-Naeli F.A."/>
            <person name="Rendon G.A."/>
            <person name="Fields C."/>
        </authorList>
    </citation>
    <scope>NUCLEOTIDE SEQUENCE [LARGE SCALE GENOMIC DNA]</scope>
    <source>
        <strain evidence="2">CR-DP1</strain>
    </source>
</reference>
<dbReference type="Proteomes" id="UP000033483">
    <property type="component" value="Unassembled WGS sequence"/>
</dbReference>
<proteinExistence type="predicted"/>
<organism evidence="2 3">
    <name type="scientific">Thielaviopsis punctulata</name>
    <dbReference type="NCBI Taxonomy" id="72032"/>
    <lineage>
        <taxon>Eukaryota</taxon>
        <taxon>Fungi</taxon>
        <taxon>Dikarya</taxon>
        <taxon>Ascomycota</taxon>
        <taxon>Pezizomycotina</taxon>
        <taxon>Sordariomycetes</taxon>
        <taxon>Hypocreomycetidae</taxon>
        <taxon>Microascales</taxon>
        <taxon>Ceratocystidaceae</taxon>
        <taxon>Thielaviopsis</taxon>
    </lineage>
</organism>
<comment type="caution">
    <text evidence="2">The sequence shown here is derived from an EMBL/GenBank/DDBJ whole genome shotgun (WGS) entry which is preliminary data.</text>
</comment>
<evidence type="ECO:0000313" key="3">
    <source>
        <dbReference type="Proteomes" id="UP000033483"/>
    </source>
</evidence>
<evidence type="ECO:0000313" key="2">
    <source>
        <dbReference type="EMBL" id="KKA27600.1"/>
    </source>
</evidence>
<protein>
    <recommendedName>
        <fullName evidence="4">NADH-ubiquinone oxidoreductase 9.5 kDa subunit</fullName>
    </recommendedName>
</protein>
<dbReference type="InterPro" id="IPR039961">
    <property type="entry name" value="Nuo9.5"/>
</dbReference>
<dbReference type="EMBL" id="LAEV01001629">
    <property type="protein sequence ID" value="KKA27600.1"/>
    <property type="molecule type" value="Genomic_DNA"/>
</dbReference>
<dbReference type="AlphaFoldDB" id="A0A0F4ZBD2"/>
<keyword evidence="1" id="KW-0472">Membrane</keyword>
<keyword evidence="1" id="KW-1133">Transmembrane helix</keyword>
<name>A0A0F4ZBD2_9PEZI</name>
<accession>A0A0F4ZBD2</accession>
<dbReference type="PANTHER" id="PTHR38488:SF1">
    <property type="entry name" value="OXIDOREDUCTASE 9.5 KDA SUBUNIT, PUTATIVE (AFU_ORTHOLOGUE AFUA_5G08980)-RELATED"/>
    <property type="match status" value="1"/>
</dbReference>
<evidence type="ECO:0000256" key="1">
    <source>
        <dbReference type="SAM" id="Phobius"/>
    </source>
</evidence>
<dbReference type="PANTHER" id="PTHR38488">
    <property type="entry name" value="OXIDOREDUCTASE 9.5 KDA SUBUNIT, PUTATIVE (AFU_ORTHOLOGUE AFUA_5G08980)-RELATED"/>
    <property type="match status" value="1"/>
</dbReference>
<feature type="transmembrane region" description="Helical" evidence="1">
    <location>
        <begin position="23"/>
        <end position="41"/>
    </location>
</feature>
<dbReference type="CDD" id="cd22903">
    <property type="entry name" value="NI9M"/>
    <property type="match status" value="1"/>
</dbReference>
<keyword evidence="1" id="KW-0812">Transmembrane</keyword>